<evidence type="ECO:0000313" key="1">
    <source>
        <dbReference type="EMBL" id="KIK24035.1"/>
    </source>
</evidence>
<reference evidence="2" key="2">
    <citation type="submission" date="2015-01" db="EMBL/GenBank/DDBJ databases">
        <title>Evolutionary Origins and Diversification of the Mycorrhizal Mutualists.</title>
        <authorList>
            <consortium name="DOE Joint Genome Institute"/>
            <consortium name="Mycorrhizal Genomics Consortium"/>
            <person name="Kohler A."/>
            <person name="Kuo A."/>
            <person name="Nagy L.G."/>
            <person name="Floudas D."/>
            <person name="Copeland A."/>
            <person name="Barry K.W."/>
            <person name="Cichocki N."/>
            <person name="Veneault-Fourrey C."/>
            <person name="LaButti K."/>
            <person name="Lindquist E.A."/>
            <person name="Lipzen A."/>
            <person name="Lundell T."/>
            <person name="Morin E."/>
            <person name="Murat C."/>
            <person name="Riley R."/>
            <person name="Ohm R."/>
            <person name="Sun H."/>
            <person name="Tunlid A."/>
            <person name="Henrissat B."/>
            <person name="Grigoriev I.V."/>
            <person name="Hibbett D.S."/>
            <person name="Martin F."/>
        </authorList>
    </citation>
    <scope>NUCLEOTIDE SEQUENCE [LARGE SCALE GENOMIC DNA]</scope>
    <source>
        <strain evidence="2">441</strain>
    </source>
</reference>
<dbReference type="AlphaFoldDB" id="A0A0C9YGJ4"/>
<proteinExistence type="predicted"/>
<dbReference type="EMBL" id="KN833720">
    <property type="protein sequence ID" value="KIK24035.1"/>
    <property type="molecule type" value="Genomic_DNA"/>
</dbReference>
<organism evidence="1 2">
    <name type="scientific">Pisolithus microcarpus 441</name>
    <dbReference type="NCBI Taxonomy" id="765257"/>
    <lineage>
        <taxon>Eukaryota</taxon>
        <taxon>Fungi</taxon>
        <taxon>Dikarya</taxon>
        <taxon>Basidiomycota</taxon>
        <taxon>Agaricomycotina</taxon>
        <taxon>Agaricomycetes</taxon>
        <taxon>Agaricomycetidae</taxon>
        <taxon>Boletales</taxon>
        <taxon>Sclerodermatineae</taxon>
        <taxon>Pisolithaceae</taxon>
        <taxon>Pisolithus</taxon>
    </lineage>
</organism>
<gene>
    <name evidence="1" type="ORF">PISMIDRAFT_678515</name>
</gene>
<accession>A0A0C9YGJ4</accession>
<protein>
    <submittedName>
        <fullName evidence="1">Uncharacterized protein</fullName>
    </submittedName>
</protein>
<name>A0A0C9YGJ4_9AGAM</name>
<dbReference type="HOGENOM" id="CLU_2942684_0_0_1"/>
<reference evidence="1 2" key="1">
    <citation type="submission" date="2014-04" db="EMBL/GenBank/DDBJ databases">
        <authorList>
            <consortium name="DOE Joint Genome Institute"/>
            <person name="Kuo A."/>
            <person name="Kohler A."/>
            <person name="Costa M.D."/>
            <person name="Nagy L.G."/>
            <person name="Floudas D."/>
            <person name="Copeland A."/>
            <person name="Barry K.W."/>
            <person name="Cichocki N."/>
            <person name="Veneault-Fourrey C."/>
            <person name="LaButti K."/>
            <person name="Lindquist E.A."/>
            <person name="Lipzen A."/>
            <person name="Lundell T."/>
            <person name="Morin E."/>
            <person name="Murat C."/>
            <person name="Sun H."/>
            <person name="Tunlid A."/>
            <person name="Henrissat B."/>
            <person name="Grigoriev I.V."/>
            <person name="Hibbett D.S."/>
            <person name="Martin F."/>
            <person name="Nordberg H.P."/>
            <person name="Cantor M.N."/>
            <person name="Hua S.X."/>
        </authorList>
    </citation>
    <scope>NUCLEOTIDE SEQUENCE [LARGE SCALE GENOMIC DNA]</scope>
    <source>
        <strain evidence="1 2">441</strain>
    </source>
</reference>
<sequence length="60" mass="6516">MPACVDLNSTYIPLSPGDVVKRHSAGCILMPSKQKRPLRVSRGVDDGDGLRLPVLKVSDR</sequence>
<dbReference type="Proteomes" id="UP000054018">
    <property type="component" value="Unassembled WGS sequence"/>
</dbReference>
<evidence type="ECO:0000313" key="2">
    <source>
        <dbReference type="Proteomes" id="UP000054018"/>
    </source>
</evidence>
<keyword evidence="2" id="KW-1185">Reference proteome</keyword>